<comment type="subcellular location">
    <subcellularLocation>
        <location evidence="1">Membrane</location>
        <topology evidence="1">Multi-pass membrane protein</topology>
    </subcellularLocation>
</comment>
<evidence type="ECO:0000313" key="14">
    <source>
        <dbReference type="Proteomes" id="UP001189429"/>
    </source>
</evidence>
<comment type="caution">
    <text evidence="13">The sequence shown here is derived from an EMBL/GenBank/DDBJ whole genome shotgun (WGS) entry which is preliminary data.</text>
</comment>
<evidence type="ECO:0000256" key="4">
    <source>
        <dbReference type="ARBA" id="ARBA00022692"/>
    </source>
</evidence>
<keyword evidence="4 11" id="KW-0812">Transmembrane</keyword>
<proteinExistence type="predicted"/>
<accession>A0ABN9XIB4</accession>
<feature type="transmembrane region" description="Helical" evidence="11">
    <location>
        <begin position="183"/>
        <end position="203"/>
    </location>
</feature>
<dbReference type="Gene3D" id="1.10.287.70">
    <property type="match status" value="1"/>
</dbReference>
<dbReference type="InterPro" id="IPR028325">
    <property type="entry name" value="VG_K_chnl"/>
</dbReference>
<evidence type="ECO:0000256" key="2">
    <source>
        <dbReference type="ARBA" id="ARBA00022448"/>
    </source>
</evidence>
<evidence type="ECO:0000259" key="12">
    <source>
        <dbReference type="Pfam" id="PF00520"/>
    </source>
</evidence>
<feature type="transmembrane region" description="Helical" evidence="11">
    <location>
        <begin position="114"/>
        <end position="136"/>
    </location>
</feature>
<evidence type="ECO:0000256" key="8">
    <source>
        <dbReference type="ARBA" id="ARBA00023065"/>
    </source>
</evidence>
<protein>
    <recommendedName>
        <fullName evidence="12">Ion transport domain-containing protein</fullName>
    </recommendedName>
</protein>
<gene>
    <name evidence="13" type="ORF">PCOR1329_LOCUS76989</name>
</gene>
<dbReference type="Proteomes" id="UP001189429">
    <property type="component" value="Unassembled WGS sequence"/>
</dbReference>
<feature type="domain" description="Ion transport" evidence="12">
    <location>
        <begin position="36"/>
        <end position="235"/>
    </location>
</feature>
<dbReference type="SUPFAM" id="SSF81324">
    <property type="entry name" value="Voltage-gated potassium channels"/>
    <property type="match status" value="1"/>
</dbReference>
<sequence>MPGDGGAVPLVKMNYVERLFLILESDGCCLVSLFFRWVIFAAIVISIGSVFGEPSPLDSACMVLFSVEYGLKLLCAPFIRIGLFSSDELLKTVLPESTEKALIPTFVSTRASRLWQFVSKSMNIIDFLAILPFLMSGVMDNGSSKFGFLRAFRVLRLFRVLSLGKFNSTVAVLGDVIGRSYSAAHVLIFWVVMASITIGPLLYQLEANANPEVDEETGKPLPWSFDTVPGAAWWVSGRLSDMHYNIPEKGEFPWSKWGAPVVLLIGLIKSPGLLAAVGKLKSAFTEAQAEQDTLDRLTKEDAQELSEPLGTEWVQSPLAPSAEVEVLDEDDRVVGACMFSLPLLEAAPQNLVLTVPVQCWRRRSWFSCGAASPAVDFQVVWRPRPSGKPGHPLGRLEVGPCRRFTGPADAEWRCLVRVPSVLGGGSGALHEWLSEPSDEGPPEPSWEGQCGVFEVDWSGVSGGAVVGAKPPPSDESLEEQLRQALAERAALLDGLQRA</sequence>
<dbReference type="InterPro" id="IPR005821">
    <property type="entry name" value="Ion_trans_dom"/>
</dbReference>
<keyword evidence="9 11" id="KW-0472">Membrane</keyword>
<evidence type="ECO:0000256" key="1">
    <source>
        <dbReference type="ARBA" id="ARBA00004141"/>
    </source>
</evidence>
<keyword evidence="7 11" id="KW-1133">Transmembrane helix</keyword>
<name>A0ABN9XIB4_9DINO</name>
<dbReference type="EMBL" id="CAUYUJ010020615">
    <property type="protein sequence ID" value="CAK0899486.1"/>
    <property type="molecule type" value="Genomic_DNA"/>
</dbReference>
<evidence type="ECO:0000256" key="10">
    <source>
        <dbReference type="ARBA" id="ARBA00023303"/>
    </source>
</evidence>
<keyword evidence="8" id="KW-0406">Ion transport</keyword>
<keyword evidence="10" id="KW-0407">Ion channel</keyword>
<organism evidence="13 14">
    <name type="scientific">Prorocentrum cordatum</name>
    <dbReference type="NCBI Taxonomy" id="2364126"/>
    <lineage>
        <taxon>Eukaryota</taxon>
        <taxon>Sar</taxon>
        <taxon>Alveolata</taxon>
        <taxon>Dinophyceae</taxon>
        <taxon>Prorocentrales</taxon>
        <taxon>Prorocentraceae</taxon>
        <taxon>Prorocentrum</taxon>
    </lineage>
</organism>
<keyword evidence="5" id="KW-0631">Potassium channel</keyword>
<dbReference type="PANTHER" id="PTHR11537:SF254">
    <property type="entry name" value="POTASSIUM VOLTAGE-GATED CHANNEL PROTEIN SHAB"/>
    <property type="match status" value="1"/>
</dbReference>
<feature type="transmembrane region" description="Helical" evidence="11">
    <location>
        <begin position="33"/>
        <end position="51"/>
    </location>
</feature>
<evidence type="ECO:0000256" key="5">
    <source>
        <dbReference type="ARBA" id="ARBA00022826"/>
    </source>
</evidence>
<dbReference type="Pfam" id="PF00520">
    <property type="entry name" value="Ion_trans"/>
    <property type="match status" value="1"/>
</dbReference>
<keyword evidence="3" id="KW-0633">Potassium transport</keyword>
<keyword evidence="6" id="KW-0630">Potassium</keyword>
<keyword evidence="14" id="KW-1185">Reference proteome</keyword>
<reference evidence="13" key="1">
    <citation type="submission" date="2023-10" db="EMBL/GenBank/DDBJ databases">
        <authorList>
            <person name="Chen Y."/>
            <person name="Shah S."/>
            <person name="Dougan E. K."/>
            <person name="Thang M."/>
            <person name="Chan C."/>
        </authorList>
    </citation>
    <scope>NUCLEOTIDE SEQUENCE [LARGE SCALE GENOMIC DNA]</scope>
</reference>
<keyword evidence="2" id="KW-0813">Transport</keyword>
<evidence type="ECO:0000313" key="13">
    <source>
        <dbReference type="EMBL" id="CAK0899486.1"/>
    </source>
</evidence>
<evidence type="ECO:0000256" key="11">
    <source>
        <dbReference type="SAM" id="Phobius"/>
    </source>
</evidence>
<evidence type="ECO:0000256" key="6">
    <source>
        <dbReference type="ARBA" id="ARBA00022958"/>
    </source>
</evidence>
<evidence type="ECO:0000256" key="7">
    <source>
        <dbReference type="ARBA" id="ARBA00022989"/>
    </source>
</evidence>
<evidence type="ECO:0000256" key="9">
    <source>
        <dbReference type="ARBA" id="ARBA00023136"/>
    </source>
</evidence>
<dbReference type="PANTHER" id="PTHR11537">
    <property type="entry name" value="VOLTAGE-GATED POTASSIUM CHANNEL"/>
    <property type="match status" value="1"/>
</dbReference>
<evidence type="ECO:0000256" key="3">
    <source>
        <dbReference type="ARBA" id="ARBA00022538"/>
    </source>
</evidence>